<dbReference type="EMBL" id="CP006773">
    <property type="protein sequence ID" value="AHD01660.1"/>
    <property type="molecule type" value="Genomic_DNA"/>
</dbReference>
<dbReference type="HOGENOM" id="CLU_1011402_0_0_5"/>
<name>V9VWC2_9RHOB</name>
<feature type="region of interest" description="Disordered" evidence="1">
    <location>
        <begin position="1"/>
        <end position="25"/>
    </location>
</feature>
<keyword evidence="3" id="KW-1185">Reference proteome</keyword>
<gene>
    <name evidence="2" type="ORF">METH_14000</name>
</gene>
<evidence type="ECO:0000313" key="3">
    <source>
        <dbReference type="Proteomes" id="UP000018780"/>
    </source>
</evidence>
<dbReference type="OrthoDB" id="370541at2"/>
<dbReference type="PATRIC" id="fig|999552.6.peg.2799"/>
<dbReference type="Proteomes" id="UP000018780">
    <property type="component" value="Chromosome"/>
</dbReference>
<dbReference type="RefSeq" id="WP_024091017.1">
    <property type="nucleotide sequence ID" value="NC_023135.1"/>
</dbReference>
<organism evidence="2 3">
    <name type="scientific">Leisingera methylohalidivorans DSM 14336</name>
    <dbReference type="NCBI Taxonomy" id="999552"/>
    <lineage>
        <taxon>Bacteria</taxon>
        <taxon>Pseudomonadati</taxon>
        <taxon>Pseudomonadota</taxon>
        <taxon>Alphaproteobacteria</taxon>
        <taxon>Rhodobacterales</taxon>
        <taxon>Roseobacteraceae</taxon>
        <taxon>Leisingera</taxon>
    </lineage>
</organism>
<protein>
    <submittedName>
        <fullName evidence="2">Uncharacterized protein</fullName>
    </submittedName>
</protein>
<sequence length="254" mass="24837">MLKRKADVQPAAVPGKPRGASIRIDGVSAPKNMKIGLVAGGSRPAPQPAVEAAMPAAANPAAVKAAKPAGSAADEQNAVPEPQPFAPVPAEGGSALPKLGLAAAGLAVAAAMLLYFQFSGGPPAATAEQPGLQRPAAAGAVQPAGAAAAAGLREDGAGGEDAMVARITAGTLAALRSKQANPESLTQAAAAAPAEGTALYKMVLTAAAQGQSGAYIDQLVNGAYERKEITVPASLIGADGRVDTATLLVLFLGS</sequence>
<evidence type="ECO:0000256" key="1">
    <source>
        <dbReference type="SAM" id="MobiDB-lite"/>
    </source>
</evidence>
<dbReference type="STRING" id="999552.METH_14000"/>
<proteinExistence type="predicted"/>
<reference evidence="2 3" key="1">
    <citation type="submission" date="2013-09" db="EMBL/GenBank/DDBJ databases">
        <authorList>
            <consortium name="DOE Joint Genome Institute"/>
            <person name="Klenk H.-P."/>
            <person name="Huntemann M."/>
            <person name="Han J."/>
            <person name="Chen A."/>
            <person name="Kyrpides N."/>
            <person name="Mavromatis K."/>
            <person name="Markowitz V."/>
            <person name="Palaniappan K."/>
            <person name="Ivanova N."/>
            <person name="Schaumberg A."/>
            <person name="Pati A."/>
            <person name="Liolios K."/>
            <person name="Nordberg H.P."/>
            <person name="Cantor M.N."/>
            <person name="Hua S.X."/>
            <person name="Woyke T."/>
        </authorList>
    </citation>
    <scope>NUCLEOTIDE SEQUENCE [LARGE SCALE GENOMIC DNA]</scope>
    <source>
        <strain evidence="2 3">DSM 14336</strain>
    </source>
</reference>
<dbReference type="AlphaFoldDB" id="V9VWC2"/>
<evidence type="ECO:0000313" key="2">
    <source>
        <dbReference type="EMBL" id="AHD01660.1"/>
    </source>
</evidence>
<dbReference type="KEGG" id="lmd:METH_14000"/>
<accession>V9VWC2</accession>